<keyword evidence="1" id="KW-0378">Hydrolase</keyword>
<reference evidence="1 2" key="1">
    <citation type="journal article" date="2016" name="Genome Biol. Evol.">
        <title>Divergent and convergent evolution of fungal pathogenicity.</title>
        <authorList>
            <person name="Shang Y."/>
            <person name="Xiao G."/>
            <person name="Zheng P."/>
            <person name="Cen K."/>
            <person name="Zhan S."/>
            <person name="Wang C."/>
        </authorList>
    </citation>
    <scope>NUCLEOTIDE SEQUENCE [LARGE SCALE GENOMIC DNA]</scope>
    <source>
        <strain evidence="1 2">RCEF 2490</strain>
    </source>
</reference>
<sequence length="270" mass="29771">MDGLLLDTEDLYTACINLVLAKYKRPNLPWSIKADLQGRPGPDAIAIFLDWAELPISEADYKAELHEWQKRLFTTTKPLPGAAELLSNLAAEHPSVQIALATSSHKANFDLKTGHLSEFFSVFPDHRRVLGDDGRLDPKRGKPRPDIFQLALKEINDSLPEGETPITPQECLVFEDSVPGVEAGRRAGMRVAWVPHHGLKQEMAGHEEEVLAGLTGRAGDVEPHELGKVGDGWAEEFSTLEHFPLRRYGIVAAGEQDGSSAADYVGHVEW</sequence>
<dbReference type="STRING" id="1081109.A0A166VF16"/>
<comment type="caution">
    <text evidence="1">The sequence shown here is derived from an EMBL/GenBank/DDBJ whole genome shotgun (WGS) entry which is preliminary data.</text>
</comment>
<name>A0A166VF16_9HYPO</name>
<dbReference type="FunFam" id="1.10.150.240:FF:000001">
    <property type="entry name" value="Haloacid dehalogenase-like hydrolase domain"/>
    <property type="match status" value="1"/>
</dbReference>
<dbReference type="OrthoDB" id="40579at2759"/>
<dbReference type="Proteomes" id="UP000078544">
    <property type="component" value="Unassembled WGS sequence"/>
</dbReference>
<dbReference type="PANTHER" id="PTHR18901">
    <property type="entry name" value="2-DEOXYGLUCOSE-6-PHOSPHATE PHOSPHATASE 2"/>
    <property type="match status" value="1"/>
</dbReference>
<dbReference type="InterPro" id="IPR036412">
    <property type="entry name" value="HAD-like_sf"/>
</dbReference>
<dbReference type="NCBIfam" id="TIGR01509">
    <property type="entry name" value="HAD-SF-IA-v3"/>
    <property type="match status" value="1"/>
</dbReference>
<gene>
    <name evidence="1" type="ORF">AAL_01055</name>
</gene>
<dbReference type="Gene3D" id="1.10.150.240">
    <property type="entry name" value="Putative phosphatase, domain 2"/>
    <property type="match status" value="1"/>
</dbReference>
<dbReference type="GO" id="GO:0016791">
    <property type="term" value="F:phosphatase activity"/>
    <property type="evidence" value="ECO:0007669"/>
    <property type="project" value="UniProtKB-ARBA"/>
</dbReference>
<proteinExistence type="predicted"/>
<dbReference type="Pfam" id="PF00702">
    <property type="entry name" value="Hydrolase"/>
    <property type="match status" value="1"/>
</dbReference>
<dbReference type="EMBL" id="AZGY01000001">
    <property type="protein sequence ID" value="OAA33590.1"/>
    <property type="molecule type" value="Genomic_DNA"/>
</dbReference>
<organism evidence="1 2">
    <name type="scientific">Moelleriella libera RCEF 2490</name>
    <dbReference type="NCBI Taxonomy" id="1081109"/>
    <lineage>
        <taxon>Eukaryota</taxon>
        <taxon>Fungi</taxon>
        <taxon>Dikarya</taxon>
        <taxon>Ascomycota</taxon>
        <taxon>Pezizomycotina</taxon>
        <taxon>Sordariomycetes</taxon>
        <taxon>Hypocreomycetidae</taxon>
        <taxon>Hypocreales</taxon>
        <taxon>Clavicipitaceae</taxon>
        <taxon>Moelleriella</taxon>
    </lineage>
</organism>
<keyword evidence="2" id="KW-1185">Reference proteome</keyword>
<dbReference type="Gene3D" id="3.40.50.1000">
    <property type="entry name" value="HAD superfamily/HAD-like"/>
    <property type="match status" value="1"/>
</dbReference>
<dbReference type="PANTHER" id="PTHR18901:SF38">
    <property type="entry name" value="PSEUDOURIDINE-5'-PHOSPHATASE"/>
    <property type="match status" value="1"/>
</dbReference>
<dbReference type="InterPro" id="IPR023214">
    <property type="entry name" value="HAD_sf"/>
</dbReference>
<evidence type="ECO:0000313" key="1">
    <source>
        <dbReference type="EMBL" id="OAA33590.1"/>
    </source>
</evidence>
<evidence type="ECO:0000313" key="2">
    <source>
        <dbReference type="Proteomes" id="UP000078544"/>
    </source>
</evidence>
<dbReference type="InterPro" id="IPR023198">
    <property type="entry name" value="PGP-like_dom2"/>
</dbReference>
<dbReference type="InterPro" id="IPR006439">
    <property type="entry name" value="HAD-SF_hydro_IA"/>
</dbReference>
<protein>
    <submittedName>
        <fullName evidence="1">HAD superfamily hydrolase</fullName>
    </submittedName>
</protein>
<dbReference type="AlphaFoldDB" id="A0A166VF16"/>
<dbReference type="SUPFAM" id="SSF56784">
    <property type="entry name" value="HAD-like"/>
    <property type="match status" value="1"/>
</dbReference>
<accession>A0A166VF16</accession>